<evidence type="ECO:0000256" key="1">
    <source>
        <dbReference type="SAM" id="Phobius"/>
    </source>
</evidence>
<name>A0A6A6P6U0_9PEZI</name>
<evidence type="ECO:0000313" key="2">
    <source>
        <dbReference type="EMBL" id="KAF2459462.1"/>
    </source>
</evidence>
<feature type="transmembrane region" description="Helical" evidence="1">
    <location>
        <begin position="193"/>
        <end position="214"/>
    </location>
</feature>
<proteinExistence type="predicted"/>
<accession>A0A6A6P6U0</accession>
<feature type="transmembrane region" description="Helical" evidence="1">
    <location>
        <begin position="221"/>
        <end position="240"/>
    </location>
</feature>
<keyword evidence="1" id="KW-1133">Transmembrane helix</keyword>
<dbReference type="PROSITE" id="PS51257">
    <property type="entry name" value="PROKAR_LIPOPROTEIN"/>
    <property type="match status" value="1"/>
</dbReference>
<evidence type="ECO:0000313" key="3">
    <source>
        <dbReference type="Proteomes" id="UP000799766"/>
    </source>
</evidence>
<sequence length="258" mass="28062">MASKLPRRALVEPRPGLLPGSGWAIACVQPLLLSSRVTSTFNCPSISFLPFSTPGRFLFYLVLLPPDFQVGFRSVWSLLYPFPPSGQSYIFFFSNGEQGLVSKNGRGGCGWKKGVAGMGGAFSRVLVVGSSVGRLGMRHERERAKFTMHDTWGFIFFNFYRFCPTSLLLLLSCLLWALLVFSMSATVSTLTNLSVVACVFFCFASFFPTLSPFAMAGTTRLPIAGLSALVQMLGVAGLTVPCSVKYWGLEGSDREAIG</sequence>
<reference evidence="2" key="1">
    <citation type="journal article" date="2020" name="Stud. Mycol.">
        <title>101 Dothideomycetes genomes: a test case for predicting lifestyles and emergence of pathogens.</title>
        <authorList>
            <person name="Haridas S."/>
            <person name="Albert R."/>
            <person name="Binder M."/>
            <person name="Bloem J."/>
            <person name="Labutti K."/>
            <person name="Salamov A."/>
            <person name="Andreopoulos B."/>
            <person name="Baker S."/>
            <person name="Barry K."/>
            <person name="Bills G."/>
            <person name="Bluhm B."/>
            <person name="Cannon C."/>
            <person name="Castanera R."/>
            <person name="Culley D."/>
            <person name="Daum C."/>
            <person name="Ezra D."/>
            <person name="Gonzalez J."/>
            <person name="Henrissat B."/>
            <person name="Kuo A."/>
            <person name="Liang C."/>
            <person name="Lipzen A."/>
            <person name="Lutzoni F."/>
            <person name="Magnuson J."/>
            <person name="Mondo S."/>
            <person name="Nolan M."/>
            <person name="Ohm R."/>
            <person name="Pangilinan J."/>
            <person name="Park H.-J."/>
            <person name="Ramirez L."/>
            <person name="Alfaro M."/>
            <person name="Sun H."/>
            <person name="Tritt A."/>
            <person name="Yoshinaga Y."/>
            <person name="Zwiers L.-H."/>
            <person name="Turgeon B."/>
            <person name="Goodwin S."/>
            <person name="Spatafora J."/>
            <person name="Crous P."/>
            <person name="Grigoriev I."/>
        </authorList>
    </citation>
    <scope>NUCLEOTIDE SEQUENCE</scope>
    <source>
        <strain evidence="2">ATCC 16933</strain>
    </source>
</reference>
<protein>
    <submittedName>
        <fullName evidence="2">Uncharacterized protein</fullName>
    </submittedName>
</protein>
<keyword evidence="1" id="KW-0812">Transmembrane</keyword>
<dbReference type="Proteomes" id="UP000799766">
    <property type="component" value="Unassembled WGS sequence"/>
</dbReference>
<dbReference type="AlphaFoldDB" id="A0A6A6P6U0"/>
<gene>
    <name evidence="2" type="ORF">BDY21DRAFT_191050</name>
</gene>
<keyword evidence="1" id="KW-0472">Membrane</keyword>
<organism evidence="2 3">
    <name type="scientific">Lineolata rhizophorae</name>
    <dbReference type="NCBI Taxonomy" id="578093"/>
    <lineage>
        <taxon>Eukaryota</taxon>
        <taxon>Fungi</taxon>
        <taxon>Dikarya</taxon>
        <taxon>Ascomycota</taxon>
        <taxon>Pezizomycotina</taxon>
        <taxon>Dothideomycetes</taxon>
        <taxon>Dothideomycetes incertae sedis</taxon>
        <taxon>Lineolatales</taxon>
        <taxon>Lineolataceae</taxon>
        <taxon>Lineolata</taxon>
    </lineage>
</organism>
<keyword evidence="3" id="KW-1185">Reference proteome</keyword>
<dbReference type="EMBL" id="MU001675">
    <property type="protein sequence ID" value="KAF2459462.1"/>
    <property type="molecule type" value="Genomic_DNA"/>
</dbReference>
<feature type="transmembrane region" description="Helical" evidence="1">
    <location>
        <begin position="167"/>
        <end position="187"/>
    </location>
</feature>